<evidence type="ECO:0000313" key="1">
    <source>
        <dbReference type="EMBL" id="CEG49152.1"/>
    </source>
</evidence>
<proteinExistence type="predicted"/>
<accession>A0A0P1B4B8</accession>
<sequence length="140" mass="15608">MQDIEVEGVTVFAPPPATSYRYVIELKSSNLNIRLGDRASKKQWFKGGMVLTDFVSTANAIPKASLADYIKCFCDTLDSSFAEDSDVNRCLVALAEGALRLELVVTIRVLRSAWKTKYTFDLDPVAVNQIDVLESKLRDQ</sequence>
<dbReference type="EMBL" id="CCYD01003042">
    <property type="protein sequence ID" value="CEG49152.1"/>
    <property type="molecule type" value="Genomic_DNA"/>
</dbReference>
<evidence type="ECO:0000313" key="2">
    <source>
        <dbReference type="Proteomes" id="UP000054928"/>
    </source>
</evidence>
<dbReference type="OMA" id="WATKYVF"/>
<reference evidence="2" key="1">
    <citation type="submission" date="2014-09" db="EMBL/GenBank/DDBJ databases">
        <authorList>
            <person name="Sharma Rahul"/>
            <person name="Thines Marco"/>
        </authorList>
    </citation>
    <scope>NUCLEOTIDE SEQUENCE [LARGE SCALE GENOMIC DNA]</scope>
</reference>
<dbReference type="OrthoDB" id="126844at2759"/>
<dbReference type="RefSeq" id="XP_024585521.1">
    <property type="nucleotide sequence ID" value="XM_024720309.1"/>
</dbReference>
<keyword evidence="2" id="KW-1185">Reference proteome</keyword>
<dbReference type="Proteomes" id="UP000054928">
    <property type="component" value="Unassembled WGS sequence"/>
</dbReference>
<organism evidence="1 2">
    <name type="scientific">Plasmopara halstedii</name>
    <name type="common">Downy mildew of sunflower</name>
    <dbReference type="NCBI Taxonomy" id="4781"/>
    <lineage>
        <taxon>Eukaryota</taxon>
        <taxon>Sar</taxon>
        <taxon>Stramenopiles</taxon>
        <taxon>Oomycota</taxon>
        <taxon>Peronosporomycetes</taxon>
        <taxon>Peronosporales</taxon>
        <taxon>Peronosporaceae</taxon>
        <taxon>Plasmopara</taxon>
    </lineage>
</organism>
<dbReference type="GeneID" id="36401986"/>
<dbReference type="AlphaFoldDB" id="A0A0P1B4B8"/>
<name>A0A0P1B4B8_PLAHL</name>
<protein>
    <submittedName>
        <fullName evidence="1">Uncharacterized protein</fullName>
    </submittedName>
</protein>